<dbReference type="SUPFAM" id="SSF47699">
    <property type="entry name" value="Bifunctional inhibitor/lipid-transfer protein/seed storage 2S albumin"/>
    <property type="match status" value="1"/>
</dbReference>
<protein>
    <recommendedName>
        <fullName evidence="3">Bifunctional inhibitor/plant lipid transfer protein/seed storage helical domain-containing protein</fullName>
    </recommendedName>
</protein>
<evidence type="ECO:0000256" key="1">
    <source>
        <dbReference type="SAM" id="SignalP"/>
    </source>
</evidence>
<organism evidence="2">
    <name type="scientific">Tanacetum cinerariifolium</name>
    <name type="common">Dalmatian daisy</name>
    <name type="synonym">Chrysanthemum cinerariifolium</name>
    <dbReference type="NCBI Taxonomy" id="118510"/>
    <lineage>
        <taxon>Eukaryota</taxon>
        <taxon>Viridiplantae</taxon>
        <taxon>Streptophyta</taxon>
        <taxon>Embryophyta</taxon>
        <taxon>Tracheophyta</taxon>
        <taxon>Spermatophyta</taxon>
        <taxon>Magnoliopsida</taxon>
        <taxon>eudicotyledons</taxon>
        <taxon>Gunneridae</taxon>
        <taxon>Pentapetalae</taxon>
        <taxon>asterids</taxon>
        <taxon>campanulids</taxon>
        <taxon>Asterales</taxon>
        <taxon>Asteraceae</taxon>
        <taxon>Asteroideae</taxon>
        <taxon>Anthemideae</taxon>
        <taxon>Anthemidinae</taxon>
        <taxon>Tanacetum</taxon>
    </lineage>
</organism>
<dbReference type="Gene3D" id="1.10.110.10">
    <property type="entry name" value="Plant lipid-transfer and hydrophobic proteins"/>
    <property type="match status" value="1"/>
</dbReference>
<keyword evidence="1" id="KW-0732">Signal</keyword>
<dbReference type="AlphaFoldDB" id="A0A6L2MNA5"/>
<gene>
    <name evidence="2" type="ORF">Tci_047401</name>
</gene>
<evidence type="ECO:0000313" key="2">
    <source>
        <dbReference type="EMBL" id="GEU75423.1"/>
    </source>
</evidence>
<reference evidence="2" key="1">
    <citation type="journal article" date="2019" name="Sci. Rep.">
        <title>Draft genome of Tanacetum cinerariifolium, the natural source of mosquito coil.</title>
        <authorList>
            <person name="Yamashiro T."/>
            <person name="Shiraishi A."/>
            <person name="Satake H."/>
            <person name="Nakayama K."/>
        </authorList>
    </citation>
    <scope>NUCLEOTIDE SEQUENCE</scope>
</reference>
<sequence>MKVMSSVALLVAMMVLLVANMQVTEAACDEKALLNVCEEYLRGGGFPTGECCKILAEQQSCICGFPDNHDWPGLIKCCGNCHVPFPKWYGAASFDMASFAEVTTPGEANNCNRKLPASSLNRDSIMPCSISAFLSTLTCSSEDPECHFVRAT</sequence>
<dbReference type="EMBL" id="BKCJ010007079">
    <property type="protein sequence ID" value="GEU75423.1"/>
    <property type="molecule type" value="Genomic_DNA"/>
</dbReference>
<feature type="chain" id="PRO_5026831448" description="Bifunctional inhibitor/plant lipid transfer protein/seed storage helical domain-containing protein" evidence="1">
    <location>
        <begin position="27"/>
        <end position="152"/>
    </location>
</feature>
<proteinExistence type="predicted"/>
<evidence type="ECO:0008006" key="3">
    <source>
        <dbReference type="Google" id="ProtNLM"/>
    </source>
</evidence>
<feature type="signal peptide" evidence="1">
    <location>
        <begin position="1"/>
        <end position="26"/>
    </location>
</feature>
<dbReference type="InterPro" id="IPR036312">
    <property type="entry name" value="Bifun_inhib/LTP/seed_sf"/>
</dbReference>
<comment type="caution">
    <text evidence="2">The sequence shown here is derived from an EMBL/GenBank/DDBJ whole genome shotgun (WGS) entry which is preliminary data.</text>
</comment>
<accession>A0A6L2MNA5</accession>
<name>A0A6L2MNA5_TANCI</name>